<dbReference type="CDD" id="cd08411">
    <property type="entry name" value="PBP2_OxyR"/>
    <property type="match status" value="1"/>
</dbReference>
<dbReference type="InterPro" id="IPR036390">
    <property type="entry name" value="WH_DNA-bd_sf"/>
</dbReference>
<dbReference type="Gene3D" id="1.10.10.10">
    <property type="entry name" value="Winged helix-like DNA-binding domain superfamily/Winged helix DNA-binding domain"/>
    <property type="match status" value="1"/>
</dbReference>
<evidence type="ECO:0000256" key="1">
    <source>
        <dbReference type="ARBA" id="ARBA00009437"/>
    </source>
</evidence>
<proteinExistence type="inferred from homology"/>
<dbReference type="InterPro" id="IPR036388">
    <property type="entry name" value="WH-like_DNA-bd_sf"/>
</dbReference>
<evidence type="ECO:0000256" key="5">
    <source>
        <dbReference type="ARBA" id="ARBA00023163"/>
    </source>
</evidence>
<feature type="domain" description="HTH lysR-type" evidence="6">
    <location>
        <begin position="1"/>
        <end position="58"/>
    </location>
</feature>
<dbReference type="EMBL" id="BMHV01000018">
    <property type="protein sequence ID" value="GGF69596.1"/>
    <property type="molecule type" value="Genomic_DNA"/>
</dbReference>
<dbReference type="Pfam" id="PF00126">
    <property type="entry name" value="HTH_1"/>
    <property type="match status" value="1"/>
</dbReference>
<dbReference type="GO" id="GO:0032993">
    <property type="term" value="C:protein-DNA complex"/>
    <property type="evidence" value="ECO:0007669"/>
    <property type="project" value="TreeGrafter"/>
</dbReference>
<dbReference type="RefSeq" id="WP_229734347.1">
    <property type="nucleotide sequence ID" value="NZ_BMHV01000018.1"/>
</dbReference>
<dbReference type="AlphaFoldDB" id="A0A917FC87"/>
<accession>A0A917FC87</accession>
<evidence type="ECO:0000259" key="6">
    <source>
        <dbReference type="PROSITE" id="PS50931"/>
    </source>
</evidence>
<evidence type="ECO:0000313" key="8">
    <source>
        <dbReference type="Proteomes" id="UP000632498"/>
    </source>
</evidence>
<reference evidence="7" key="1">
    <citation type="journal article" date="2014" name="Int. J. Syst. Evol. Microbiol.">
        <title>Complete genome sequence of Corynebacterium casei LMG S-19264T (=DSM 44701T), isolated from a smear-ripened cheese.</title>
        <authorList>
            <consortium name="US DOE Joint Genome Institute (JGI-PGF)"/>
            <person name="Walter F."/>
            <person name="Albersmeier A."/>
            <person name="Kalinowski J."/>
            <person name="Ruckert C."/>
        </authorList>
    </citation>
    <scope>NUCLEOTIDE SEQUENCE</scope>
    <source>
        <strain evidence="7">CGMCC 1.15254</strain>
    </source>
</reference>
<dbReference type="Gene3D" id="3.40.190.10">
    <property type="entry name" value="Periplasmic binding protein-like II"/>
    <property type="match status" value="2"/>
</dbReference>
<comment type="caution">
    <text evidence="7">The sequence shown here is derived from an EMBL/GenBank/DDBJ whole genome shotgun (WGS) entry which is preliminary data.</text>
</comment>
<dbReference type="PRINTS" id="PR00039">
    <property type="entry name" value="HTHLYSR"/>
</dbReference>
<sequence length="319" mass="35158">MKITQLRYALMVAQEKNFSRAAELCHVSQPSLSVAIKNLEEELDVTLFERIKNSLKVTEEGNKILPQIAKAVGEVDRIKEIADGLRGELSGTLRLGAIYSVGPYIFPNLIPKVHQNAPKLTLLIEENFTSTLLEFLAHGRIDMALVALPFDHPGMSTIPLYKEPFVAAVPKGHAWEGRNDIGGDELADEKLLLLGKGHCFRDQVLEICEAPHSFEDSSKGVHNIIEGNSLETIRHMVAVGTGITVLPTSALENFLCKSEHTCPKSASKTVRYAYFKNPAPSRDIALAFRTSYPNMQIAEMLKETILANLPNGCFPLDPA</sequence>
<name>A0A917FC87_9PROT</name>
<comment type="similarity">
    <text evidence="1">Belongs to the LysR transcriptional regulatory family.</text>
</comment>
<protein>
    <submittedName>
        <fullName evidence="7">LysR family transcriptional regulator</fullName>
    </submittedName>
</protein>
<dbReference type="PANTHER" id="PTHR30346:SF26">
    <property type="entry name" value="HYDROGEN PEROXIDE-INDUCIBLE GENES ACTIVATOR"/>
    <property type="match status" value="1"/>
</dbReference>
<dbReference type="FunFam" id="1.10.10.10:FF:000001">
    <property type="entry name" value="LysR family transcriptional regulator"/>
    <property type="match status" value="1"/>
</dbReference>
<dbReference type="InterPro" id="IPR005119">
    <property type="entry name" value="LysR_subst-bd"/>
</dbReference>
<keyword evidence="4" id="KW-0010">Activator</keyword>
<keyword evidence="2" id="KW-0805">Transcription regulation</keyword>
<dbReference type="Pfam" id="PF03466">
    <property type="entry name" value="LysR_substrate"/>
    <property type="match status" value="1"/>
</dbReference>
<dbReference type="SUPFAM" id="SSF53850">
    <property type="entry name" value="Periplasmic binding protein-like II"/>
    <property type="match status" value="1"/>
</dbReference>
<dbReference type="GO" id="GO:0003677">
    <property type="term" value="F:DNA binding"/>
    <property type="evidence" value="ECO:0007669"/>
    <property type="project" value="UniProtKB-KW"/>
</dbReference>
<dbReference type="Proteomes" id="UP000632498">
    <property type="component" value="Unassembled WGS sequence"/>
</dbReference>
<gene>
    <name evidence="7" type="ORF">GCM10011332_24640</name>
</gene>
<dbReference type="SUPFAM" id="SSF46785">
    <property type="entry name" value="Winged helix' DNA-binding domain"/>
    <property type="match status" value="1"/>
</dbReference>
<reference evidence="7" key="2">
    <citation type="submission" date="2020-09" db="EMBL/GenBank/DDBJ databases">
        <authorList>
            <person name="Sun Q."/>
            <person name="Zhou Y."/>
        </authorList>
    </citation>
    <scope>NUCLEOTIDE SEQUENCE</scope>
    <source>
        <strain evidence="7">CGMCC 1.15254</strain>
    </source>
</reference>
<evidence type="ECO:0000256" key="2">
    <source>
        <dbReference type="ARBA" id="ARBA00023015"/>
    </source>
</evidence>
<dbReference type="PROSITE" id="PS50931">
    <property type="entry name" value="HTH_LYSR"/>
    <property type="match status" value="1"/>
</dbReference>
<organism evidence="7 8">
    <name type="scientific">Terasakiella brassicae</name>
    <dbReference type="NCBI Taxonomy" id="1634917"/>
    <lineage>
        <taxon>Bacteria</taxon>
        <taxon>Pseudomonadati</taxon>
        <taxon>Pseudomonadota</taxon>
        <taxon>Alphaproteobacteria</taxon>
        <taxon>Rhodospirillales</taxon>
        <taxon>Terasakiellaceae</taxon>
        <taxon>Terasakiella</taxon>
    </lineage>
</organism>
<dbReference type="PANTHER" id="PTHR30346">
    <property type="entry name" value="TRANSCRIPTIONAL DUAL REGULATOR HCAR-RELATED"/>
    <property type="match status" value="1"/>
</dbReference>
<keyword evidence="8" id="KW-1185">Reference proteome</keyword>
<evidence type="ECO:0000256" key="4">
    <source>
        <dbReference type="ARBA" id="ARBA00023159"/>
    </source>
</evidence>
<evidence type="ECO:0000313" key="7">
    <source>
        <dbReference type="EMBL" id="GGF69596.1"/>
    </source>
</evidence>
<dbReference type="InterPro" id="IPR000847">
    <property type="entry name" value="LysR_HTH_N"/>
</dbReference>
<keyword evidence="3" id="KW-0238">DNA-binding</keyword>
<dbReference type="GO" id="GO:0003700">
    <property type="term" value="F:DNA-binding transcription factor activity"/>
    <property type="evidence" value="ECO:0007669"/>
    <property type="project" value="InterPro"/>
</dbReference>
<evidence type="ECO:0000256" key="3">
    <source>
        <dbReference type="ARBA" id="ARBA00023125"/>
    </source>
</evidence>
<keyword evidence="5" id="KW-0804">Transcription</keyword>